<sequence length="223" mass="25982">MNSAPALPIYSHMDLFNESLFDLKPEQQLQLDSTLKGELPLEFNFGFEGGNDFQYLDQREEILPLGEINSRSVSDFSLQSQITSEQSSPARRFSNTFLIESASKKRKRENSLLRNESHRTKTWSVLKFSPKRISNSVKRSLDDEFEVLDEYKTCYYVNARNPPNPRKRRDPLDLEWKPISIFKVYTNVAPMEVEDTNYHDNIPTTSCFGQINMRIKGAWKRSK</sequence>
<protein>
    <submittedName>
        <fullName evidence="1">Uncharacterized protein</fullName>
    </submittedName>
</protein>
<gene>
    <name evidence="1" type="ORF">CAAN4_A01882</name>
</gene>
<evidence type="ECO:0000313" key="2">
    <source>
        <dbReference type="Proteomes" id="UP001497600"/>
    </source>
</evidence>
<reference evidence="1 2" key="1">
    <citation type="submission" date="2024-01" db="EMBL/GenBank/DDBJ databases">
        <authorList>
            <consortium name="Genoscope - CEA"/>
            <person name="William W."/>
        </authorList>
    </citation>
    <scope>NUCLEOTIDE SEQUENCE [LARGE SCALE GENOMIC DNA]</scope>
    <source>
        <strain evidence="1 2">29B2s-10</strain>
    </source>
</reference>
<dbReference type="EMBL" id="OZ004253">
    <property type="protein sequence ID" value="CAK7892198.1"/>
    <property type="molecule type" value="Genomic_DNA"/>
</dbReference>
<accession>A0ABP0E9P7</accession>
<organism evidence="1 2">
    <name type="scientific">[Candida] anglica</name>
    <dbReference type="NCBI Taxonomy" id="148631"/>
    <lineage>
        <taxon>Eukaryota</taxon>
        <taxon>Fungi</taxon>
        <taxon>Dikarya</taxon>
        <taxon>Ascomycota</taxon>
        <taxon>Saccharomycotina</taxon>
        <taxon>Pichiomycetes</taxon>
        <taxon>Debaryomycetaceae</taxon>
        <taxon>Kurtzmaniella</taxon>
    </lineage>
</organism>
<evidence type="ECO:0000313" key="1">
    <source>
        <dbReference type="EMBL" id="CAK7892198.1"/>
    </source>
</evidence>
<dbReference type="Proteomes" id="UP001497600">
    <property type="component" value="Chromosome A"/>
</dbReference>
<proteinExistence type="predicted"/>
<name>A0ABP0E9P7_9ASCO</name>
<keyword evidence="2" id="KW-1185">Reference proteome</keyword>